<keyword evidence="7" id="KW-1185">Reference proteome</keyword>
<dbReference type="Proteomes" id="UP000485058">
    <property type="component" value="Unassembled WGS sequence"/>
</dbReference>
<dbReference type="EMBL" id="BLLF01001096">
    <property type="protein sequence ID" value="GFH17100.1"/>
    <property type="molecule type" value="Genomic_DNA"/>
</dbReference>
<keyword evidence="2" id="KW-0963">Cytoplasm</keyword>
<dbReference type="GO" id="GO:0005737">
    <property type="term" value="C:cytoplasm"/>
    <property type="evidence" value="ECO:0007669"/>
    <property type="project" value="UniProtKB-SubCell"/>
</dbReference>
<keyword evidence="6" id="KW-0346">Stress response</keyword>
<comment type="caution">
    <text evidence="6">The sequence shown here is derived from an EMBL/GenBank/DDBJ whole genome shotgun (WGS) entry which is preliminary data.</text>
</comment>
<reference evidence="6 7" key="1">
    <citation type="submission" date="2020-02" db="EMBL/GenBank/DDBJ databases">
        <title>Draft genome sequence of Haematococcus lacustris strain NIES-144.</title>
        <authorList>
            <person name="Morimoto D."/>
            <person name="Nakagawa S."/>
            <person name="Yoshida T."/>
            <person name="Sawayama S."/>
        </authorList>
    </citation>
    <scope>NUCLEOTIDE SEQUENCE [LARGE SCALE GENOMIC DNA]</scope>
    <source>
        <strain evidence="6 7">NIES-144</strain>
    </source>
</reference>
<proteinExistence type="predicted"/>
<keyword evidence="4" id="KW-0802">TPR repeat</keyword>
<feature type="non-terminal residue" evidence="6">
    <location>
        <position position="99"/>
    </location>
</feature>
<dbReference type="SMART" id="SM00727">
    <property type="entry name" value="STI1"/>
    <property type="match status" value="1"/>
</dbReference>
<accession>A0A699Z6F8</accession>
<evidence type="ECO:0000256" key="3">
    <source>
        <dbReference type="ARBA" id="ARBA00022737"/>
    </source>
</evidence>
<protein>
    <submittedName>
        <fullName evidence="6">Heat shock protein STI</fullName>
    </submittedName>
</protein>
<feature type="non-terminal residue" evidence="6">
    <location>
        <position position="1"/>
    </location>
</feature>
<dbReference type="Pfam" id="PF17830">
    <property type="entry name" value="STI1-HOP_DP"/>
    <property type="match status" value="1"/>
</dbReference>
<organism evidence="6 7">
    <name type="scientific">Haematococcus lacustris</name>
    <name type="common">Green alga</name>
    <name type="synonym">Haematococcus pluvialis</name>
    <dbReference type="NCBI Taxonomy" id="44745"/>
    <lineage>
        <taxon>Eukaryota</taxon>
        <taxon>Viridiplantae</taxon>
        <taxon>Chlorophyta</taxon>
        <taxon>core chlorophytes</taxon>
        <taxon>Chlorophyceae</taxon>
        <taxon>CS clade</taxon>
        <taxon>Chlamydomonadales</taxon>
        <taxon>Haematococcaceae</taxon>
        <taxon>Haematococcus</taxon>
    </lineage>
</organism>
<feature type="domain" description="STI1" evidence="5">
    <location>
        <begin position="56"/>
        <end position="95"/>
    </location>
</feature>
<comment type="subcellular location">
    <subcellularLocation>
        <location evidence="1">Cytoplasm</location>
    </subcellularLocation>
</comment>
<dbReference type="InterPro" id="IPR006636">
    <property type="entry name" value="STI1_HS-bd"/>
</dbReference>
<name>A0A699Z6F8_HAELA</name>
<evidence type="ECO:0000256" key="4">
    <source>
        <dbReference type="ARBA" id="ARBA00022803"/>
    </source>
</evidence>
<keyword evidence="3" id="KW-0677">Repeat</keyword>
<evidence type="ECO:0000256" key="1">
    <source>
        <dbReference type="ARBA" id="ARBA00004496"/>
    </source>
</evidence>
<dbReference type="AlphaFoldDB" id="A0A699Z6F8"/>
<gene>
    <name evidence="6" type="ORF">HaLaN_13656</name>
</gene>
<dbReference type="FunFam" id="1.10.260.100:FF:000002">
    <property type="entry name" value="Stress-induced-phosphoprotein 1 (Hsp70/Hsp90-organizing)"/>
    <property type="match status" value="1"/>
</dbReference>
<sequence length="99" mass="11178">EYDKALQTYQAGLKLEPDNEELLEGVERCVAAISRFATGAASADEVKERQARSMSDPEVQGILRDPVMQNVLRELQENPRSSQQHLRQPEIMAKINKLV</sequence>
<evidence type="ECO:0000313" key="6">
    <source>
        <dbReference type="EMBL" id="GFH17100.1"/>
    </source>
</evidence>
<evidence type="ECO:0000259" key="5">
    <source>
        <dbReference type="SMART" id="SM00727"/>
    </source>
</evidence>
<dbReference type="Gene3D" id="1.10.260.100">
    <property type="match status" value="1"/>
</dbReference>
<evidence type="ECO:0000313" key="7">
    <source>
        <dbReference type="Proteomes" id="UP000485058"/>
    </source>
</evidence>
<evidence type="ECO:0000256" key="2">
    <source>
        <dbReference type="ARBA" id="ARBA00022490"/>
    </source>
</evidence>
<dbReference type="InterPro" id="IPR041243">
    <property type="entry name" value="STI1/HOP_DP"/>
</dbReference>